<evidence type="ECO:0000256" key="3">
    <source>
        <dbReference type="ARBA" id="ARBA00023163"/>
    </source>
</evidence>
<evidence type="ECO:0000256" key="1">
    <source>
        <dbReference type="ARBA" id="ARBA00023015"/>
    </source>
</evidence>
<dbReference type="EMBL" id="FAOZ01000002">
    <property type="protein sequence ID" value="CUU54024.1"/>
    <property type="molecule type" value="Genomic_DNA"/>
</dbReference>
<evidence type="ECO:0000313" key="6">
    <source>
        <dbReference type="EMBL" id="CUU54024.1"/>
    </source>
</evidence>
<evidence type="ECO:0000256" key="2">
    <source>
        <dbReference type="ARBA" id="ARBA00023125"/>
    </source>
</evidence>
<reference evidence="7" key="1">
    <citation type="submission" date="2015-11" db="EMBL/GenBank/DDBJ databases">
        <authorList>
            <person name="Varghese N."/>
        </authorList>
    </citation>
    <scope>NUCLEOTIDE SEQUENCE [LARGE SCALE GENOMIC DNA]</scope>
    <source>
        <strain evidence="7">DSM 45899</strain>
    </source>
</reference>
<keyword evidence="7" id="KW-1185">Reference proteome</keyword>
<evidence type="ECO:0000256" key="4">
    <source>
        <dbReference type="SAM" id="MobiDB-lite"/>
    </source>
</evidence>
<dbReference type="RefSeq" id="WP_091271241.1">
    <property type="nucleotide sequence ID" value="NZ_FAOZ01000002.1"/>
</dbReference>
<dbReference type="AlphaFoldDB" id="A0A0S4QGZ1"/>
<dbReference type="PROSITE" id="PS50987">
    <property type="entry name" value="HTH_ARSR_2"/>
    <property type="match status" value="1"/>
</dbReference>
<dbReference type="InterPro" id="IPR011991">
    <property type="entry name" value="ArsR-like_HTH"/>
</dbReference>
<keyword evidence="1" id="KW-0805">Transcription regulation</keyword>
<dbReference type="Gene3D" id="1.10.10.10">
    <property type="entry name" value="Winged helix-like DNA-binding domain superfamily/Winged helix DNA-binding domain"/>
    <property type="match status" value="1"/>
</dbReference>
<dbReference type="Pfam" id="PF12840">
    <property type="entry name" value="HTH_20"/>
    <property type="match status" value="1"/>
</dbReference>
<dbReference type="SUPFAM" id="SSF46785">
    <property type="entry name" value="Winged helix' DNA-binding domain"/>
    <property type="match status" value="1"/>
</dbReference>
<dbReference type="PANTHER" id="PTHR33154">
    <property type="entry name" value="TRANSCRIPTIONAL REGULATOR, ARSR FAMILY"/>
    <property type="match status" value="1"/>
</dbReference>
<dbReference type="NCBIfam" id="NF033788">
    <property type="entry name" value="HTH_metalloreg"/>
    <property type="match status" value="1"/>
</dbReference>
<dbReference type="SMART" id="SM00418">
    <property type="entry name" value="HTH_ARSR"/>
    <property type="match status" value="1"/>
</dbReference>
<evidence type="ECO:0000259" key="5">
    <source>
        <dbReference type="PROSITE" id="PS50987"/>
    </source>
</evidence>
<feature type="region of interest" description="Disordered" evidence="4">
    <location>
        <begin position="151"/>
        <end position="173"/>
    </location>
</feature>
<dbReference type="Proteomes" id="UP000198802">
    <property type="component" value="Unassembled WGS sequence"/>
</dbReference>
<dbReference type="GO" id="GO:0003700">
    <property type="term" value="F:DNA-binding transcription factor activity"/>
    <property type="evidence" value="ECO:0007669"/>
    <property type="project" value="InterPro"/>
</dbReference>
<dbReference type="InterPro" id="IPR051081">
    <property type="entry name" value="HTH_MetalResp_TranReg"/>
</dbReference>
<dbReference type="PRINTS" id="PR00778">
    <property type="entry name" value="HTHARSR"/>
</dbReference>
<gene>
    <name evidence="6" type="ORF">Ga0074812_10227</name>
</gene>
<dbReference type="GO" id="GO:0003677">
    <property type="term" value="F:DNA binding"/>
    <property type="evidence" value="ECO:0007669"/>
    <property type="project" value="UniProtKB-KW"/>
</dbReference>
<sequence length="173" mass="17918">MDLALDALGEPTRRRILELLAAGGEQPAGAVVEALRADAQISQPAVSQHLRVLRDAGLVTVRAAGARRFYALDPAGIEAAQDWFTRLARAARETATSRAVDPAAVPADPVAVSGVPVVVPGEPVESAACDADQLGQFVQPLDALATEIARGRRARRSGPIAGPAPRPAERPGA</sequence>
<name>A0A0S4QGZ1_9ACTN</name>
<dbReference type="PANTHER" id="PTHR33154:SF33">
    <property type="entry name" value="TRANSCRIPTIONAL REPRESSOR SDPR"/>
    <property type="match status" value="1"/>
</dbReference>
<proteinExistence type="predicted"/>
<dbReference type="InterPro" id="IPR036388">
    <property type="entry name" value="WH-like_DNA-bd_sf"/>
</dbReference>
<protein>
    <submittedName>
        <fullName evidence="6">DNA-binding transcriptional regulator, ArsR family</fullName>
    </submittedName>
</protein>
<keyword evidence="3" id="KW-0804">Transcription</keyword>
<evidence type="ECO:0000313" key="7">
    <source>
        <dbReference type="Proteomes" id="UP000198802"/>
    </source>
</evidence>
<dbReference type="InterPro" id="IPR036390">
    <property type="entry name" value="WH_DNA-bd_sf"/>
</dbReference>
<dbReference type="InterPro" id="IPR001845">
    <property type="entry name" value="HTH_ArsR_DNA-bd_dom"/>
</dbReference>
<keyword evidence="2 6" id="KW-0238">DNA-binding</keyword>
<feature type="domain" description="HTH arsR-type" evidence="5">
    <location>
        <begin position="1"/>
        <end position="92"/>
    </location>
</feature>
<organism evidence="6 7">
    <name type="scientific">Parafrankia irregularis</name>
    <dbReference type="NCBI Taxonomy" id="795642"/>
    <lineage>
        <taxon>Bacteria</taxon>
        <taxon>Bacillati</taxon>
        <taxon>Actinomycetota</taxon>
        <taxon>Actinomycetes</taxon>
        <taxon>Frankiales</taxon>
        <taxon>Frankiaceae</taxon>
        <taxon>Parafrankia</taxon>
    </lineage>
</organism>
<dbReference type="CDD" id="cd00090">
    <property type="entry name" value="HTH_ARSR"/>
    <property type="match status" value="1"/>
</dbReference>
<accession>A0A0S4QGZ1</accession>